<proteinExistence type="predicted"/>
<name>A0A7E4ZUW7_PANRE</name>
<sequence>MNYLKDFRCDFQIYSEVVVLMLKRYKITNFRISNVRLPDYRQSVEDKIKSVQSAIDALWDQIQQYDGNVYIDCTTYQSVKNNWRTAVEMVKAELSDYQILQKLIDIPHNWYHK</sequence>
<organism evidence="1 2">
    <name type="scientific">Panagrellus redivivus</name>
    <name type="common">Microworm</name>
    <dbReference type="NCBI Taxonomy" id="6233"/>
    <lineage>
        <taxon>Eukaryota</taxon>
        <taxon>Metazoa</taxon>
        <taxon>Ecdysozoa</taxon>
        <taxon>Nematoda</taxon>
        <taxon>Chromadorea</taxon>
        <taxon>Rhabditida</taxon>
        <taxon>Tylenchina</taxon>
        <taxon>Panagrolaimomorpha</taxon>
        <taxon>Panagrolaimoidea</taxon>
        <taxon>Panagrolaimidae</taxon>
        <taxon>Panagrellus</taxon>
    </lineage>
</organism>
<evidence type="ECO:0000313" key="2">
    <source>
        <dbReference type="WBParaSite" id="Pan_g19016.t1"/>
    </source>
</evidence>
<evidence type="ECO:0000313" key="1">
    <source>
        <dbReference type="Proteomes" id="UP000492821"/>
    </source>
</evidence>
<reference evidence="1" key="1">
    <citation type="journal article" date="2013" name="Genetics">
        <title>The draft genome and transcriptome of Panagrellus redivivus are shaped by the harsh demands of a free-living lifestyle.</title>
        <authorList>
            <person name="Srinivasan J."/>
            <person name="Dillman A.R."/>
            <person name="Macchietto M.G."/>
            <person name="Heikkinen L."/>
            <person name="Lakso M."/>
            <person name="Fracchia K.M."/>
            <person name="Antoshechkin I."/>
            <person name="Mortazavi A."/>
            <person name="Wong G."/>
            <person name="Sternberg P.W."/>
        </authorList>
    </citation>
    <scope>NUCLEOTIDE SEQUENCE [LARGE SCALE GENOMIC DNA]</scope>
    <source>
        <strain evidence="1">MT8872</strain>
    </source>
</reference>
<dbReference type="AlphaFoldDB" id="A0A7E4ZUW7"/>
<reference evidence="2" key="2">
    <citation type="submission" date="2020-10" db="UniProtKB">
        <authorList>
            <consortium name="WormBaseParasite"/>
        </authorList>
    </citation>
    <scope>IDENTIFICATION</scope>
</reference>
<protein>
    <submittedName>
        <fullName evidence="2">MADF domain-containing protein</fullName>
    </submittedName>
</protein>
<accession>A0A7E4ZUW7</accession>
<dbReference type="WBParaSite" id="Pan_g19016.t1">
    <property type="protein sequence ID" value="Pan_g19016.t1"/>
    <property type="gene ID" value="Pan_g19016"/>
</dbReference>
<dbReference type="Proteomes" id="UP000492821">
    <property type="component" value="Unassembled WGS sequence"/>
</dbReference>
<keyword evidence="1" id="KW-1185">Reference proteome</keyword>